<dbReference type="PANTHER" id="PTHR43636">
    <property type="entry name" value="ELONGATION FACTOR G, MITOCHONDRIAL"/>
    <property type="match status" value="1"/>
</dbReference>
<dbReference type="SUPFAM" id="SSF54980">
    <property type="entry name" value="EF-G C-terminal domain-like"/>
    <property type="match status" value="2"/>
</dbReference>
<dbReference type="Pfam" id="PF14492">
    <property type="entry name" value="EFG_III"/>
    <property type="match status" value="1"/>
</dbReference>
<dbReference type="GO" id="GO:0003924">
    <property type="term" value="F:GTPase activity"/>
    <property type="evidence" value="ECO:0007669"/>
    <property type="project" value="InterPro"/>
</dbReference>
<dbReference type="Gene3D" id="3.30.230.10">
    <property type="match status" value="1"/>
</dbReference>
<gene>
    <name evidence="10" type="ORF">EBH_0024350</name>
</gene>
<evidence type="ECO:0000256" key="2">
    <source>
        <dbReference type="ARBA" id="ARBA00022741"/>
    </source>
</evidence>
<dbReference type="InterPro" id="IPR031157">
    <property type="entry name" value="G_TR_CS"/>
</dbReference>
<dbReference type="SMART" id="SM00889">
    <property type="entry name" value="EFG_IV"/>
    <property type="match status" value="1"/>
</dbReference>
<proteinExistence type="inferred from homology"/>
<reference evidence="10" key="2">
    <citation type="submission" date="2013-10" db="EMBL/GenBank/DDBJ databases">
        <authorList>
            <person name="Aslett M."/>
        </authorList>
    </citation>
    <scope>NUCLEOTIDE SEQUENCE [LARGE SCALE GENOMIC DNA]</scope>
    <source>
        <strain evidence="10">Houghton</strain>
    </source>
</reference>
<feature type="compositionally biased region" description="Low complexity" evidence="8">
    <location>
        <begin position="63"/>
        <end position="72"/>
    </location>
</feature>
<dbReference type="Proteomes" id="UP000030750">
    <property type="component" value="Unassembled WGS sequence"/>
</dbReference>
<keyword evidence="5" id="KW-0496">Mitochondrion</keyword>
<dbReference type="InterPro" id="IPR041095">
    <property type="entry name" value="EFG_II"/>
</dbReference>
<dbReference type="PANTHER" id="PTHR43636:SF2">
    <property type="entry name" value="ELONGATION FACTOR G, MITOCHONDRIAL"/>
    <property type="match status" value="1"/>
</dbReference>
<keyword evidence="11" id="KW-1185">Reference proteome</keyword>
<reference evidence="10" key="1">
    <citation type="submission" date="2013-10" db="EMBL/GenBank/DDBJ databases">
        <title>Genomic analysis of the causative agents of coccidiosis in chickens.</title>
        <authorList>
            <person name="Reid A.J."/>
            <person name="Blake D."/>
            <person name="Billington K."/>
            <person name="Browne H."/>
            <person name="Dunn M."/>
            <person name="Hung S."/>
            <person name="Kawahara F."/>
            <person name="Miranda-Saavedra D."/>
            <person name="Mourier T."/>
            <person name="Nagra H."/>
            <person name="Otto T.D."/>
            <person name="Rawlings N."/>
            <person name="Sanchez A."/>
            <person name="Sanders M."/>
            <person name="Subramaniam C."/>
            <person name="Tay Y."/>
            <person name="Dear P."/>
            <person name="Doerig C."/>
            <person name="Gruber A."/>
            <person name="Parkinson J."/>
            <person name="Shirley M."/>
            <person name="Wan K.L."/>
            <person name="Berriman M."/>
            <person name="Tomley F."/>
            <person name="Pain A."/>
        </authorList>
    </citation>
    <scope>NUCLEOTIDE SEQUENCE [LARGE SCALE GENOMIC DNA]</scope>
    <source>
        <strain evidence="10">Houghton</strain>
    </source>
</reference>
<evidence type="ECO:0000313" key="11">
    <source>
        <dbReference type="Proteomes" id="UP000030750"/>
    </source>
</evidence>
<evidence type="ECO:0000256" key="1">
    <source>
        <dbReference type="ARBA" id="ARBA00005870"/>
    </source>
</evidence>
<keyword evidence="6" id="KW-0342">GTP-binding</keyword>
<dbReference type="InterPro" id="IPR035647">
    <property type="entry name" value="EFG_III/V"/>
</dbReference>
<keyword evidence="4" id="KW-0648">Protein biosynthesis</keyword>
<dbReference type="InterPro" id="IPR000795">
    <property type="entry name" value="T_Tr_GTP-bd_dom"/>
</dbReference>
<dbReference type="FunFam" id="3.40.50.300:FF:000514">
    <property type="entry name" value="Ribosome-releasing factor 2, mitochondrial"/>
    <property type="match status" value="1"/>
</dbReference>
<evidence type="ECO:0000256" key="3">
    <source>
        <dbReference type="ARBA" id="ARBA00022768"/>
    </source>
</evidence>
<sequence length="742" mass="79930">MQRSKQQGPQPAAAALQLRPNHNCTKQEGPGAPGAPQAATARCPGKGGLGEKGIDQRPAQALGPRFFSSSSGGPQGAPPEDPSSRIRNIGISAHIDSGKTTLTERILFYTGRIAEIHEVRGSDGVGAKMDSMELEREKGITIQSAASYCSWALPEDPAGGPPGGAPGGPYTINLIDTPGHVDFTVEVERALRVLDGAILVVCGVAGVQSQTLTVDRQMRRYGVPRLIFVNKLDRDGADPWRALEGIRKKLNLNAYPIQIPIGTENKHQGVIDLVSMEAVYFKGEKGQQAIRTGELPEGLAAEARRRRSDLVEGLAEKDETLAEVYIHLGEAGVSAAQLHQAIRTQTLSHNFIPLLMGSAKGNKGVQPLLDAVCRYLPAPGDRVQVAKDLDKGEAEVELSCDPKKPLVAMAFKIQELPIGQLTYLRLYQGSLKRGETVLDLSTSKKQQVKRLLRMNADEAREVQQAAAGDIVAAGGLVCCSGVTLTDGKPLALNSMHVAEPVVSLAVKVDKKEHQAKFAKALNRFQREDPTFRDVVGGVVGRGIVGMVGVTVVVVRIIGGIVGMVGNDIPPNFIASVERGFFEAARKGPLIGAPLVNTRFVLEGGKAHDVDSSDLAFRLAAAGALRAFALECLPVVLEPIMVVEVVVPREMQAAALMLLNRREGTVSNCTLEGDTALVSARVPLRCMFSFVSELRAHTQGQGEFSMTFEAYEPMQQQQQQLLLQQHQQQQQQQQQQRQQKHKA</sequence>
<dbReference type="InterPro" id="IPR005225">
    <property type="entry name" value="Small_GTP-bd"/>
</dbReference>
<dbReference type="SUPFAM" id="SSF50447">
    <property type="entry name" value="Translation proteins"/>
    <property type="match status" value="1"/>
</dbReference>
<dbReference type="SMART" id="SM00838">
    <property type="entry name" value="EFG_C"/>
    <property type="match status" value="1"/>
</dbReference>
<evidence type="ECO:0000256" key="5">
    <source>
        <dbReference type="ARBA" id="ARBA00023128"/>
    </source>
</evidence>
<comment type="similarity">
    <text evidence="1">Belongs to the TRAFAC class translation factor GTPase superfamily. Classic translation factor GTPase family. EF-G/EF-2 subfamily.</text>
</comment>
<dbReference type="VEuPathDB" id="ToxoDB:EBH_0024350"/>
<dbReference type="AlphaFoldDB" id="U6LBY3"/>
<dbReference type="InterPro" id="IPR004161">
    <property type="entry name" value="EFTu-like_2"/>
</dbReference>
<dbReference type="FunFam" id="3.30.70.240:FF:000001">
    <property type="entry name" value="Elongation factor G"/>
    <property type="match status" value="1"/>
</dbReference>
<feature type="region of interest" description="Disordered" evidence="8">
    <location>
        <begin position="1"/>
        <end position="86"/>
    </location>
</feature>
<evidence type="ECO:0000256" key="8">
    <source>
        <dbReference type="SAM" id="MobiDB-lite"/>
    </source>
</evidence>
<dbReference type="SUPFAM" id="SSF52540">
    <property type="entry name" value="P-loop containing nucleoside triphosphate hydrolases"/>
    <property type="match status" value="1"/>
</dbReference>
<evidence type="ECO:0000259" key="9">
    <source>
        <dbReference type="PROSITE" id="PS51722"/>
    </source>
</evidence>
<dbReference type="PROSITE" id="PS51722">
    <property type="entry name" value="G_TR_2"/>
    <property type="match status" value="1"/>
</dbReference>
<name>U6LBY3_9EIME</name>
<dbReference type="Gene3D" id="3.30.70.870">
    <property type="entry name" value="Elongation Factor G (Translational Gtpase), domain 3"/>
    <property type="match status" value="1"/>
</dbReference>
<dbReference type="InterPro" id="IPR014721">
    <property type="entry name" value="Ribsml_uS5_D2-typ_fold_subgr"/>
</dbReference>
<organism evidence="10 11">
    <name type="scientific">Eimeria brunetti</name>
    <dbReference type="NCBI Taxonomy" id="51314"/>
    <lineage>
        <taxon>Eukaryota</taxon>
        <taxon>Sar</taxon>
        <taxon>Alveolata</taxon>
        <taxon>Apicomplexa</taxon>
        <taxon>Conoidasida</taxon>
        <taxon>Coccidia</taxon>
        <taxon>Eucoccidiorida</taxon>
        <taxon>Eimeriorina</taxon>
        <taxon>Eimeriidae</taxon>
        <taxon>Eimeria</taxon>
    </lineage>
</organism>
<evidence type="ECO:0000313" key="10">
    <source>
        <dbReference type="EMBL" id="CDJ46059.1"/>
    </source>
</evidence>
<dbReference type="InterPro" id="IPR020568">
    <property type="entry name" value="Ribosomal_Su5_D2-typ_SF"/>
</dbReference>
<dbReference type="GO" id="GO:0005525">
    <property type="term" value="F:GTP binding"/>
    <property type="evidence" value="ECO:0007669"/>
    <property type="project" value="UniProtKB-KW"/>
</dbReference>
<dbReference type="InterPro" id="IPR000640">
    <property type="entry name" value="EFG_V-like"/>
</dbReference>
<dbReference type="Gene3D" id="3.30.70.240">
    <property type="match status" value="1"/>
</dbReference>
<evidence type="ECO:0000256" key="6">
    <source>
        <dbReference type="ARBA" id="ARBA00023134"/>
    </source>
</evidence>
<dbReference type="Gene3D" id="2.40.30.10">
    <property type="entry name" value="Translation factors"/>
    <property type="match status" value="1"/>
</dbReference>
<dbReference type="Pfam" id="PF03144">
    <property type="entry name" value="GTP_EFTU_D2"/>
    <property type="match status" value="1"/>
</dbReference>
<keyword evidence="7" id="KW-0175">Coiled coil</keyword>
<evidence type="ECO:0000256" key="7">
    <source>
        <dbReference type="SAM" id="Coils"/>
    </source>
</evidence>
<dbReference type="Pfam" id="PF00009">
    <property type="entry name" value="GTP_EFTU"/>
    <property type="match status" value="1"/>
</dbReference>
<dbReference type="PRINTS" id="PR00315">
    <property type="entry name" value="ELONGATNFCT"/>
</dbReference>
<dbReference type="SUPFAM" id="SSF54211">
    <property type="entry name" value="Ribosomal protein S5 domain 2-like"/>
    <property type="match status" value="1"/>
</dbReference>
<dbReference type="EMBL" id="HG710274">
    <property type="protein sequence ID" value="CDJ46059.1"/>
    <property type="molecule type" value="Genomic_DNA"/>
</dbReference>
<dbReference type="GO" id="GO:0070125">
    <property type="term" value="P:mitochondrial translational elongation"/>
    <property type="evidence" value="ECO:0007669"/>
    <property type="project" value="TreeGrafter"/>
</dbReference>
<dbReference type="InterPro" id="IPR009000">
    <property type="entry name" value="Transl_B-barrel_sf"/>
</dbReference>
<evidence type="ECO:0000256" key="4">
    <source>
        <dbReference type="ARBA" id="ARBA00022917"/>
    </source>
</evidence>
<dbReference type="FunFam" id="2.40.30.10:FF:000022">
    <property type="entry name" value="Elongation factor G, mitochondrial"/>
    <property type="match status" value="1"/>
</dbReference>
<keyword evidence="2" id="KW-0547">Nucleotide-binding</keyword>
<dbReference type="InterPro" id="IPR027417">
    <property type="entry name" value="P-loop_NTPase"/>
</dbReference>
<dbReference type="CDD" id="cd01886">
    <property type="entry name" value="EF-G"/>
    <property type="match status" value="1"/>
</dbReference>
<dbReference type="OrthoDB" id="198619at2759"/>
<dbReference type="NCBIfam" id="TIGR00231">
    <property type="entry name" value="small_GTP"/>
    <property type="match status" value="1"/>
</dbReference>
<dbReference type="GO" id="GO:0005759">
    <property type="term" value="C:mitochondrial matrix"/>
    <property type="evidence" value="ECO:0007669"/>
    <property type="project" value="UniProtKB-ARBA"/>
</dbReference>
<feature type="domain" description="Tr-type G" evidence="9">
    <location>
        <begin position="84"/>
        <end position="380"/>
    </location>
</feature>
<accession>U6LBY3</accession>
<dbReference type="InterPro" id="IPR005517">
    <property type="entry name" value="Transl_elong_EFG/EF2_IV"/>
</dbReference>
<keyword evidence="3 10" id="KW-0251">Elongation factor</keyword>
<protein>
    <submittedName>
        <fullName evidence="10">Elongation factor G, putative</fullName>
    </submittedName>
</protein>
<dbReference type="Pfam" id="PF00679">
    <property type="entry name" value="EFG_C"/>
    <property type="match status" value="1"/>
</dbReference>
<dbReference type="Gene3D" id="3.40.50.300">
    <property type="entry name" value="P-loop containing nucleotide triphosphate hydrolases"/>
    <property type="match status" value="1"/>
</dbReference>
<dbReference type="Pfam" id="PF03764">
    <property type="entry name" value="EFG_IV"/>
    <property type="match status" value="1"/>
</dbReference>
<feature type="compositionally biased region" description="Low complexity" evidence="8">
    <location>
        <begin position="1"/>
        <end position="18"/>
    </location>
</feature>
<feature type="coiled-coil region" evidence="7">
    <location>
        <begin position="715"/>
        <end position="742"/>
    </location>
</feature>
<dbReference type="PROSITE" id="PS00301">
    <property type="entry name" value="G_TR_1"/>
    <property type="match status" value="1"/>
</dbReference>
<dbReference type="GO" id="GO:0003746">
    <property type="term" value="F:translation elongation factor activity"/>
    <property type="evidence" value="ECO:0007669"/>
    <property type="project" value="UniProtKB-KW"/>
</dbReference>